<dbReference type="SUPFAM" id="SSF51182">
    <property type="entry name" value="RmlC-like cupins"/>
    <property type="match status" value="1"/>
</dbReference>
<name>A0ABT4Q8R1_9BACL</name>
<evidence type="ECO:0000313" key="2">
    <source>
        <dbReference type="EMBL" id="MCZ8513172.1"/>
    </source>
</evidence>
<evidence type="ECO:0000313" key="3">
    <source>
        <dbReference type="Proteomes" id="UP001527882"/>
    </source>
</evidence>
<keyword evidence="3" id="KW-1185">Reference proteome</keyword>
<reference evidence="2 3" key="1">
    <citation type="submission" date="2022-12" db="EMBL/GenBank/DDBJ databases">
        <title>Draft genome sequence of Paenibacillus sp. dW9.</title>
        <authorList>
            <person name="Choi E.-W."/>
            <person name="Kim D.-U."/>
        </authorList>
    </citation>
    <scope>NUCLEOTIDE SEQUENCE [LARGE SCALE GENOMIC DNA]</scope>
    <source>
        <strain evidence="3">dW9</strain>
    </source>
</reference>
<proteinExistence type="predicted"/>
<accession>A0ABT4Q8R1</accession>
<dbReference type="RefSeq" id="WP_269881660.1">
    <property type="nucleotide sequence ID" value="NZ_JAQAGZ010000007.1"/>
</dbReference>
<dbReference type="EMBL" id="JAQAGZ010000007">
    <property type="protein sequence ID" value="MCZ8513172.1"/>
    <property type="molecule type" value="Genomic_DNA"/>
</dbReference>
<organism evidence="2 3">
    <name type="scientific">Paenibacillus gyeongsangnamensis</name>
    <dbReference type="NCBI Taxonomy" id="3388067"/>
    <lineage>
        <taxon>Bacteria</taxon>
        <taxon>Bacillati</taxon>
        <taxon>Bacillota</taxon>
        <taxon>Bacilli</taxon>
        <taxon>Bacillales</taxon>
        <taxon>Paenibacillaceae</taxon>
        <taxon>Paenibacillus</taxon>
    </lineage>
</organism>
<dbReference type="Pfam" id="PF05523">
    <property type="entry name" value="FdtA"/>
    <property type="match status" value="1"/>
</dbReference>
<gene>
    <name evidence="2" type="ORF">O9H85_12195</name>
</gene>
<dbReference type="InterPro" id="IPR014710">
    <property type="entry name" value="RmlC-like_jellyroll"/>
</dbReference>
<evidence type="ECO:0000259" key="1">
    <source>
        <dbReference type="Pfam" id="PF05523"/>
    </source>
</evidence>
<dbReference type="Gene3D" id="2.60.120.10">
    <property type="entry name" value="Jelly Rolls"/>
    <property type="match status" value="1"/>
</dbReference>
<dbReference type="Proteomes" id="UP001527882">
    <property type="component" value="Unassembled WGS sequence"/>
</dbReference>
<feature type="domain" description="Sugar 3,4-ketoisomerase QdtA cupin" evidence="1">
    <location>
        <begin position="5"/>
        <end position="132"/>
    </location>
</feature>
<dbReference type="InterPro" id="IPR011051">
    <property type="entry name" value="RmlC_Cupin_sf"/>
</dbReference>
<dbReference type="InterPro" id="IPR008894">
    <property type="entry name" value="QdtA_cupin_dom"/>
</dbReference>
<sequence>MGLEQVKLVELPKISDSRGSLTFIENKHIPFEVRRVYYLYDIGAGEKRGSHAHKNLQQLIIAASGSFDVVLDDGKNRQTFHLNRSHCGLYLPRLLWRDLENFSAGSFCLVLASEPYDENDYFRNYDEFIEHVNGKKGEPAREYTFS</sequence>
<dbReference type="CDD" id="cd20292">
    <property type="entry name" value="cupin_QdtA-like"/>
    <property type="match status" value="1"/>
</dbReference>
<protein>
    <submittedName>
        <fullName evidence="2">FdtA/QdtA family cupin domain-containing protein</fullName>
    </submittedName>
</protein>
<comment type="caution">
    <text evidence="2">The sequence shown here is derived from an EMBL/GenBank/DDBJ whole genome shotgun (WGS) entry which is preliminary data.</text>
</comment>